<reference evidence="1" key="1">
    <citation type="submission" date="2014-09" db="EMBL/GenBank/DDBJ databases">
        <authorList>
            <person name="Magalhaes I.L.F."/>
            <person name="Oliveira U."/>
            <person name="Santos F.R."/>
            <person name="Vidigal T.H.D.A."/>
            <person name="Brescovit A.D."/>
            <person name="Santos A.J."/>
        </authorList>
    </citation>
    <scope>NUCLEOTIDE SEQUENCE</scope>
    <source>
        <tissue evidence="1">Shoot tissue taken approximately 20 cm above the soil surface</tissue>
    </source>
</reference>
<accession>A0A0A9G210</accession>
<dbReference type="AlphaFoldDB" id="A0A0A9G210"/>
<reference evidence="1" key="2">
    <citation type="journal article" date="2015" name="Data Brief">
        <title>Shoot transcriptome of the giant reed, Arundo donax.</title>
        <authorList>
            <person name="Barrero R.A."/>
            <person name="Guerrero F.D."/>
            <person name="Moolhuijzen P."/>
            <person name="Goolsby J.A."/>
            <person name="Tidwell J."/>
            <person name="Bellgard S.E."/>
            <person name="Bellgard M.I."/>
        </authorList>
    </citation>
    <scope>NUCLEOTIDE SEQUENCE</scope>
    <source>
        <tissue evidence="1">Shoot tissue taken approximately 20 cm above the soil surface</tissue>
    </source>
</reference>
<organism evidence="1">
    <name type="scientific">Arundo donax</name>
    <name type="common">Giant reed</name>
    <name type="synonym">Donax arundinaceus</name>
    <dbReference type="NCBI Taxonomy" id="35708"/>
    <lineage>
        <taxon>Eukaryota</taxon>
        <taxon>Viridiplantae</taxon>
        <taxon>Streptophyta</taxon>
        <taxon>Embryophyta</taxon>
        <taxon>Tracheophyta</taxon>
        <taxon>Spermatophyta</taxon>
        <taxon>Magnoliopsida</taxon>
        <taxon>Liliopsida</taxon>
        <taxon>Poales</taxon>
        <taxon>Poaceae</taxon>
        <taxon>PACMAD clade</taxon>
        <taxon>Arundinoideae</taxon>
        <taxon>Arundineae</taxon>
        <taxon>Arundo</taxon>
    </lineage>
</organism>
<name>A0A0A9G210_ARUDO</name>
<protein>
    <submittedName>
        <fullName evidence="1">Uncharacterized protein</fullName>
    </submittedName>
</protein>
<dbReference type="EMBL" id="GBRH01183238">
    <property type="protein sequence ID" value="JAE14658.1"/>
    <property type="molecule type" value="Transcribed_RNA"/>
</dbReference>
<evidence type="ECO:0000313" key="1">
    <source>
        <dbReference type="EMBL" id="JAE14658.1"/>
    </source>
</evidence>
<proteinExistence type="predicted"/>
<sequence>MRRLQDRHFKIAHELLLDQPFFPLKTLFHDKLKFRKTVASKTPAKSSTTTLQKGTPCFISSLEARSPHSADISYQRQGLSSLHPPLIHLELPPHQIPLLHHPPLVQIRLQAHC</sequence>